<gene>
    <name evidence="1" type="ORF">PYW08_006576</name>
</gene>
<dbReference type="EMBL" id="CM056795">
    <property type="protein sequence ID" value="KAJ8721111.1"/>
    <property type="molecule type" value="Genomic_DNA"/>
</dbReference>
<comment type="caution">
    <text evidence="1">The sequence shown here is derived from an EMBL/GenBank/DDBJ whole genome shotgun (WGS) entry which is preliminary data.</text>
</comment>
<reference evidence="1" key="1">
    <citation type="submission" date="2023-03" db="EMBL/GenBank/DDBJ databases">
        <title>Chromosome-level genomes of two armyworms, Mythimna separata and Mythimna loreyi, provide insights into the biosynthesis and reception of sex pheromones.</title>
        <authorList>
            <person name="Zhao H."/>
        </authorList>
    </citation>
    <scope>NUCLEOTIDE SEQUENCE</scope>
    <source>
        <strain evidence="1">BeijingLab</strain>
    </source>
</reference>
<protein>
    <submittedName>
        <fullName evidence="1">Uncharacterized protein</fullName>
    </submittedName>
</protein>
<accession>A0ACC2QQ59</accession>
<keyword evidence="2" id="KW-1185">Reference proteome</keyword>
<organism evidence="1 2">
    <name type="scientific">Mythimna loreyi</name>
    <dbReference type="NCBI Taxonomy" id="667449"/>
    <lineage>
        <taxon>Eukaryota</taxon>
        <taxon>Metazoa</taxon>
        <taxon>Ecdysozoa</taxon>
        <taxon>Arthropoda</taxon>
        <taxon>Hexapoda</taxon>
        <taxon>Insecta</taxon>
        <taxon>Pterygota</taxon>
        <taxon>Neoptera</taxon>
        <taxon>Endopterygota</taxon>
        <taxon>Lepidoptera</taxon>
        <taxon>Glossata</taxon>
        <taxon>Ditrysia</taxon>
        <taxon>Noctuoidea</taxon>
        <taxon>Noctuidae</taxon>
        <taxon>Noctuinae</taxon>
        <taxon>Hadenini</taxon>
        <taxon>Mythimna</taxon>
    </lineage>
</organism>
<name>A0ACC2QQ59_9NEOP</name>
<dbReference type="Proteomes" id="UP001231649">
    <property type="component" value="Chromosome 19"/>
</dbReference>
<evidence type="ECO:0000313" key="1">
    <source>
        <dbReference type="EMBL" id="KAJ8721111.1"/>
    </source>
</evidence>
<sequence length="4070" mass="456547">MNEENQKNVAWYTKQFMMAGRQQLRLLLWKDYLVRKRKLITLLGVIWASSIMFSFYVVRLNIYNIDFPSCGFPARPLPSAGMMKFLQAFMCSVANDCTPLDHFDEIPTYEDSKLTQLQRSLAPVFEESVLDVIGAVPDAIKLVATLADVVDQPAFINISKNGLKVKHLFAKPEKVKRYVSEKLELSDDITQSIMDADLSFQGLLKGNMNRCSVTSVNETIVMENDEHLKIFVEKLCSKSMDDLQKILMDVLFEVDFNKYLTMIGDMYFKMSGDNRLNTVGNMMKAVLRMVKIQNFLPTEVVSVFQGQESDYSYIQLSFIPKVVDHFKTTFGDTQSYELVKDFTDAIVVGLQFMDKVFAKQRQDQVGGLAGIKGINSLQAASNLFHNAASVFEEAVEKDESLDAFNILSQIMNFIHKFLPKKTKHDVLFYSTLLAKLMESAYKVIDINMNIEQLTYNVTLRNPGAVEILKGLPPNIIGKAFEALTDAERTQILTSKINFPGQMFCDAYKLQTFFVISKADAESVKKQLCTDAWKNYVTDLIESFGVFEVKRNINNMASLLLQETLGKDTSSQLYTIDQDFKVLKNFSQALVKIETEKRPEVDWSRLFQISDESELLKVAREKGHLGKQMLIVIHGAIAKEIVQQNPILDFKISPYLNDVIILVSGINEQLELTSEEKAQAFKEVYADVILTLLLTALNEQKTYKALSTYGEDILCNGVEAASEYLELLEDKDTQKQLLQAMCDATIAIETGLAADSAVSKAINTIKNSPHPVGAVNWNSLIMNLKSLYVKLDRDYTYLFQFSSYNMDDATKTKIDSLLSEAKEFWFGRKNMERSLRLSVKLGLRFLDILDHGLFNVTTESWLRMKYAIVTTAGPISVFDETVKLVTALLTNGTVASKLPPTTVAAASRIIPNIPQLTLDTVDIIVRDDTEVEPIIFLLNSTPWPCSATSISELLQLNPGSKEAVRGMETILCMNKEFVQEWVEYLEAMNNSVKIPPSWNSTEYQPHLFLTFSSMFDALVEDFLITKNTIELLYNDTAEERFGLKEAGEYAVNALSTPERDAILRKFFTKVDLVFNAMNDSSIPGDVPMTNLWERYSKCIKTVGDDCSPLGRKAWRTFFESLSIILENVANDLLTYMTELNDPNSNILQTFGFTRSTGLYMLYDKMPDFMGVLLNSYWDFGFMSQVRRASLSEFWDCDAIFTSMVIPPGSALDDAFMNKVQPFVCPSLLHWLSLPRGDNTLLDIFSKPQYYFFTIHVNNLTSRFEPAYTNAVKLADYIIAEEAKKKNKTIPTKEEIKENSNERKLEKFVDAILSFKLNITSPSYKLFNDINMKQFITHSYLTRLVSIINKLSTEINKIDVKTIYQGDDEKIKAIESDLGVIKYLFKRKPVDAINIHFDILTDVIWSNNPNYTLVDAITKMCSDLKANTSKTVLVTDERARNQICMKEYGVIYGAVQNVAVNDYERARNSLMTLVNILNSEGDVKDVFEFLNTRQPVINALRTSTKHSYELGIPVYLQYLQSNIRSYDVILGFLAGDDWWELLRDLYNGPYAEQFLGFLENSFDVAEDVITNIDEIHLVRLIHDIDVNKTELFCLPNITLSDYFPDRTGLWSELKRQLCDVDKTPLFQELPPLLFASQGYEDALTLPKEVDYYDIDSDISKIESRLDLIRDGPKPPQNPSWVTDEKVEHLRKVALQLLGKESLTKISFGLLGNVVDAGTLFLNSSQCTGCSQSTTWFKQLNLQLYKKQEYDNLLCHLQVMTLDDVYHLLKTEFHWDMAIKELISTRNYTKYEMNKSMNEFLGQVKVHLLEDLAATSTKLTGCLAWNVSRNEFGNATLFVSVLSHTTKLIRAQLPHLQEIEGVKELPYLQDLASEVAHKLDVVKPLKDYLVEKNDLRKQLKKIVGDNDVENIENAQINLRTIRGISSPSSHDIKISNSNWTVICAQHDCTAIASAIKNNLNSTLIGKVLPKYQMEEFWRFGFLSSILEHIGEFLSHGARLLGLASKVDVRGVMEGRLEPMLDAILLLITEDSLDNVMFSLQGMTSELRPLLAGTDLGTDLDALSSGLVVMRQLKNYMLEEVELKAHVWQLFPDAEDVELGLGALGINNTNFWSVAAPRIHAGDIQLKPLLASKPDDSHIAQYVCHMDAMSRVLAPADLVVVSQEDVFGAVIEQFCGMPDDVAKQVVPVLLRNLNFSGLFDEVGKILLSKVYSASNLTEEEGAVLMAKYPKMAALIPIVQDTVGALSDTLNNEPMFKKLRSIQSIGDLLETPEFLASAGTMMCGKPFMLKTNRFFKTLVDVPDLSTEPDQRQLDVLPTEFCRSIYRDIVTVGGGKIAWTFVKPLLMGKILYTPDTPTTFKIMQKANETFSTMVRMTELIHSFSSAFTSISKLTAHRDGVEALRRVARLPQLSALAAALLGDDMQIPDIDIDLDSFFGEFGDMDSFGGAVTQLSNLLRCINLNRLIPSPSEEQLIHDAAQLSIVDEFSAGVVFMNSDELEDGSFSNVEYKIRMDIDNAPTTSRLKDYLWIPGPDASFVEHMRYMRGFVQIQDIVDRAIIRLSHNASRPHTDVDQPMDWTIYTQQAPYPCYRKDLFQTSLYESQSLIVAFFFSLLFTVASTVRFIVSDKESGNTMLMSVMGVDLRWHTLSWFISSFLEMVVTSVTVTLILYMCSVLPNSNPSLIFVLIFTFGLSVLSFCYMLSRMFNSASLAAVFSAIMYLVSFMPFIIILSLEAVLYSTLKTFVCLSMSSSLCYAFLFVTRFEARGTGAQWADLWASPDESEDMNIGLAAIMMMVDAVIYFIIGKIIDRFFGIRTLKTNITECTTSDEKAGVSIVNVTKIYGEGSRRAKLALNNVSIELHKGHITTLLGHNGAGKTTLINILTGMLKPTKGHVIVRSDGTGTRLGVCPQRDVLLEYMSAREHVQLYAQLKSGKQAHEVQHEVDRMLEVLSLGPVCSEPVSRLSGGTRRRLCVALAFIGKPHLVSLDEPTAGVDPAARRDIWSMIVKLKEDRTILLTTHHLDEAELLSDQIVIMHKGQIHTTGSPIEIKRTLGNGYKLTVIYPPYDPEVGDTWEEPSQEEKTKQLLTVVRDVVKNANVVDVNGLEVEIAVPFFDANGLNNNFLQLCTVLEASQSSLGFKSYTLDCSSLEQVFFNICQQADAPQNGIEYLPEGSPSKSNSTSSVRTDPAAQELVPLEGPLKGTAWEQFRALMHARYLHHIRNKWLLFLLVVLPTLFITMAMGFSMLRPPTDNEVNLKLDGHLYNGSTEFLVPQPSIYSQNLDPTFAETVMQYLMVDKQTKNWTADDNPQCVCTEKYSHICEITANQTQSLPEMMVLPDVETMNQWLVETQQIYIEKRYGGFSSVLKENVTNLVAWYNNKGHHALPSYINSVNNAILRTVINNPQANISTYTHPLKISKEQISKATVYQHIADAGITGLLVLAYGMVSAGAAIYLVRSRCTQEKRLQLLCGVNPAMYWGSALVWDMMIILINLCITAILMLSFGFPVFIERNNLPAICILIVLYGYACSSFIHVAEKFFKDASMANMVLFCGNAFLGLSFIAVLLCFDIISESDATDNARWALHKLFMLAPQFALGDGLLDIAKNTIQAQVLSRFGMDTYRDPLNSTLLALHYSYLVVMGTVLLFLNLAIEHGYFDSLVVRFRPEIIPPVVGGEMEPVEVSAERKRVHASRALHAPLRVNTIGNINRGFVHTEGKKNSMQRVVSPTSDAAQCVELSKCYPGFSGQRVALRNLTLGIPPGQCTALLGQNGAGKSTTFSMLTGEVRPSSGQLYLNNELVDANQLCTGLISYCPQSDALDPLLTVTETLQFYCRLRGIAEQDEVIKRTISMFDLGRYSSARSGTLSGGNKRKLCTAIAFMARTPLVLLDEPTSGMDPVSRGCVARGVVAACARARGVLLSTHALDDARRLAARVALLRAGELVALAPLDECLNRFGGGYVVQCRVARGSPRAAWRQVSARAPHAQLRVLHQHALHFLMPNVTQVNQKEVVTRLSDIFRLMAELQGSCDIEDYTVNQSSLEQMFLSFTDKSDVESDAVEVEPLPPPETIRPPDSEELADVTSL</sequence>
<proteinExistence type="predicted"/>
<evidence type="ECO:0000313" key="2">
    <source>
        <dbReference type="Proteomes" id="UP001231649"/>
    </source>
</evidence>